<dbReference type="InterPro" id="IPR036259">
    <property type="entry name" value="MFS_trans_sf"/>
</dbReference>
<dbReference type="Gene3D" id="1.20.1250.20">
    <property type="entry name" value="MFS general substrate transporter like domains"/>
    <property type="match status" value="2"/>
</dbReference>
<feature type="transmembrane region" description="Helical" evidence="7">
    <location>
        <begin position="34"/>
        <end position="58"/>
    </location>
</feature>
<feature type="transmembrane region" description="Helical" evidence="7">
    <location>
        <begin position="245"/>
        <end position="265"/>
    </location>
</feature>
<evidence type="ECO:0000256" key="3">
    <source>
        <dbReference type="ARBA" id="ARBA00022692"/>
    </source>
</evidence>
<feature type="transmembrane region" description="Helical" evidence="7">
    <location>
        <begin position="518"/>
        <end position="538"/>
    </location>
</feature>
<keyword evidence="4 7" id="KW-1133">Transmembrane helix</keyword>
<feature type="transmembrane region" description="Helical" evidence="7">
    <location>
        <begin position="334"/>
        <end position="354"/>
    </location>
</feature>
<dbReference type="EMBL" id="JANAWD010000048">
    <property type="protein sequence ID" value="KAJ3489291.1"/>
    <property type="molecule type" value="Genomic_DNA"/>
</dbReference>
<feature type="transmembrane region" description="Helical" evidence="7">
    <location>
        <begin position="70"/>
        <end position="88"/>
    </location>
</feature>
<comment type="caution">
    <text evidence="9">The sequence shown here is derived from an EMBL/GenBank/DDBJ whole genome shotgun (WGS) entry which is preliminary data.</text>
</comment>
<protein>
    <recommendedName>
        <fullName evidence="8">Major facilitator superfamily (MFS) profile domain-containing protein</fullName>
    </recommendedName>
</protein>
<name>A0AAD5YGS0_9APHY</name>
<dbReference type="Proteomes" id="UP001212997">
    <property type="component" value="Unassembled WGS sequence"/>
</dbReference>
<feature type="transmembrane region" description="Helical" evidence="7">
    <location>
        <begin position="397"/>
        <end position="418"/>
    </location>
</feature>
<dbReference type="PANTHER" id="PTHR42718">
    <property type="entry name" value="MAJOR FACILITATOR SUPERFAMILY MULTIDRUG TRANSPORTER MFSC"/>
    <property type="match status" value="1"/>
</dbReference>
<evidence type="ECO:0000256" key="7">
    <source>
        <dbReference type="SAM" id="Phobius"/>
    </source>
</evidence>
<feature type="domain" description="Major facilitator superfamily (MFS) profile" evidence="8">
    <location>
        <begin position="34"/>
        <end position="548"/>
    </location>
</feature>
<feature type="transmembrane region" description="Helical" evidence="7">
    <location>
        <begin position="214"/>
        <end position="233"/>
    </location>
</feature>
<evidence type="ECO:0000313" key="9">
    <source>
        <dbReference type="EMBL" id="KAJ3489291.1"/>
    </source>
</evidence>
<keyword evidence="10" id="KW-1185">Reference proteome</keyword>
<dbReference type="GO" id="GO:0022857">
    <property type="term" value="F:transmembrane transporter activity"/>
    <property type="evidence" value="ECO:0007669"/>
    <property type="project" value="InterPro"/>
</dbReference>
<feature type="transmembrane region" description="Helical" evidence="7">
    <location>
        <begin position="146"/>
        <end position="167"/>
    </location>
</feature>
<dbReference type="InterPro" id="IPR011701">
    <property type="entry name" value="MFS"/>
</dbReference>
<feature type="transmembrane region" description="Helical" evidence="7">
    <location>
        <begin position="100"/>
        <end position="126"/>
    </location>
</feature>
<dbReference type="GO" id="GO:0016020">
    <property type="term" value="C:membrane"/>
    <property type="evidence" value="ECO:0007669"/>
    <property type="project" value="UniProtKB-SubCell"/>
</dbReference>
<evidence type="ECO:0000313" key="10">
    <source>
        <dbReference type="Proteomes" id="UP001212997"/>
    </source>
</evidence>
<sequence length="579" mass="62153">MKDKSANVDVSVQDETPQASLAVPARSSFQSACIVLTCTSAMILNIANSSAVSISLPIIGRELHIVEYKLQWLVSAYALSSGCLLMFLGRIADLYGRKRIFLIGTIVLGAFGLGCGFAQSSSTLYGCPHSIGNFLSIPLTDEFTLFILRGLQGIGGAAVIPASVGILAHSFPPSRARAVAFSTFGAGAPVGAALGTLIGGVLTQLTKESWKSTFYLLTGLSVVTFVGGVLSIDEDVLDPERDRRIDWLGAFLITAGLVLVVFVLGEGSIAPQGWKTPYIITLLIFGVIIVALFLLWQHYLEKLESQSEGKLLQSRWTPPPLMRLSVWARANGRMAVMMFIGFVEWCSFTSWTFWVQLYYQEFLMLSPVLTMIRLLPMFVTGVICNAIVAVFVGRVDFVYLMVIGTALTAVANLLFAVIKVQATYWAFGFPAAILSVFGADFVFAAGSLFVAKVSLPHEQSVGGALLQTMMQLGGAFGLAITTIIFNSVITNQSNKEGVPVDSSGLHAPSHIQEKGYKAAMWGGFAFGILGAIMAAVFMRGVGIVGHRPEDFETEGDIKGKTEGRTSDMEEDCEGHVTAG</sequence>
<evidence type="ECO:0000256" key="5">
    <source>
        <dbReference type="ARBA" id="ARBA00023136"/>
    </source>
</evidence>
<keyword evidence="2" id="KW-0813">Transport</keyword>
<comment type="subcellular location">
    <subcellularLocation>
        <location evidence="1">Membrane</location>
        <topology evidence="1">Multi-pass membrane protein</topology>
    </subcellularLocation>
</comment>
<feature type="transmembrane region" description="Helical" evidence="7">
    <location>
        <begin position="424"/>
        <end position="451"/>
    </location>
</feature>
<proteinExistence type="predicted"/>
<dbReference type="InterPro" id="IPR020846">
    <property type="entry name" value="MFS_dom"/>
</dbReference>
<dbReference type="PROSITE" id="PS50850">
    <property type="entry name" value="MFS"/>
    <property type="match status" value="1"/>
</dbReference>
<feature type="region of interest" description="Disordered" evidence="6">
    <location>
        <begin position="549"/>
        <end position="579"/>
    </location>
</feature>
<feature type="compositionally biased region" description="Basic and acidic residues" evidence="6">
    <location>
        <begin position="549"/>
        <end position="567"/>
    </location>
</feature>
<dbReference type="InterPro" id="IPR005829">
    <property type="entry name" value="Sugar_transporter_CS"/>
</dbReference>
<accession>A0AAD5YGS0</accession>
<dbReference type="AlphaFoldDB" id="A0AAD5YGS0"/>
<evidence type="ECO:0000256" key="6">
    <source>
        <dbReference type="SAM" id="MobiDB-lite"/>
    </source>
</evidence>
<dbReference type="PANTHER" id="PTHR42718:SF9">
    <property type="entry name" value="MAJOR FACILITATOR SUPERFAMILY MULTIDRUG TRANSPORTER MFSC"/>
    <property type="match status" value="1"/>
</dbReference>
<dbReference type="Pfam" id="PF07690">
    <property type="entry name" value="MFS_1"/>
    <property type="match status" value="2"/>
</dbReference>
<evidence type="ECO:0000256" key="4">
    <source>
        <dbReference type="ARBA" id="ARBA00022989"/>
    </source>
</evidence>
<keyword evidence="5 7" id="KW-0472">Membrane</keyword>
<organism evidence="9 10">
    <name type="scientific">Meripilus lineatus</name>
    <dbReference type="NCBI Taxonomy" id="2056292"/>
    <lineage>
        <taxon>Eukaryota</taxon>
        <taxon>Fungi</taxon>
        <taxon>Dikarya</taxon>
        <taxon>Basidiomycota</taxon>
        <taxon>Agaricomycotina</taxon>
        <taxon>Agaricomycetes</taxon>
        <taxon>Polyporales</taxon>
        <taxon>Meripilaceae</taxon>
        <taxon>Meripilus</taxon>
    </lineage>
</organism>
<feature type="transmembrane region" description="Helical" evidence="7">
    <location>
        <begin position="472"/>
        <end position="489"/>
    </location>
</feature>
<feature type="transmembrane region" description="Helical" evidence="7">
    <location>
        <begin position="277"/>
        <end position="296"/>
    </location>
</feature>
<dbReference type="SUPFAM" id="SSF103473">
    <property type="entry name" value="MFS general substrate transporter"/>
    <property type="match status" value="2"/>
</dbReference>
<keyword evidence="3 7" id="KW-0812">Transmembrane</keyword>
<feature type="transmembrane region" description="Helical" evidence="7">
    <location>
        <begin position="179"/>
        <end position="202"/>
    </location>
</feature>
<dbReference type="PROSITE" id="PS00216">
    <property type="entry name" value="SUGAR_TRANSPORT_1"/>
    <property type="match status" value="1"/>
</dbReference>
<gene>
    <name evidence="9" type="ORF">NLI96_g2223</name>
</gene>
<feature type="transmembrane region" description="Helical" evidence="7">
    <location>
        <begin position="374"/>
        <end position="392"/>
    </location>
</feature>
<evidence type="ECO:0000259" key="8">
    <source>
        <dbReference type="PROSITE" id="PS50850"/>
    </source>
</evidence>
<evidence type="ECO:0000256" key="2">
    <source>
        <dbReference type="ARBA" id="ARBA00022448"/>
    </source>
</evidence>
<reference evidence="9" key="1">
    <citation type="submission" date="2022-07" db="EMBL/GenBank/DDBJ databases">
        <title>Genome Sequence of Physisporinus lineatus.</title>
        <authorList>
            <person name="Buettner E."/>
        </authorList>
    </citation>
    <scope>NUCLEOTIDE SEQUENCE</scope>
    <source>
        <strain evidence="9">VT162</strain>
    </source>
</reference>
<evidence type="ECO:0000256" key="1">
    <source>
        <dbReference type="ARBA" id="ARBA00004141"/>
    </source>
</evidence>